<gene>
    <name evidence="1" type="ORF">H9627_04655</name>
</gene>
<sequence length="61" mass="6444">MSHNFRMIQMVVIGLITLLVAISLIRFTMGIFSGEVEVRDPVIGPGSGSVSDPTPTSTVPA</sequence>
<dbReference type="AlphaFoldDB" id="A0A8I0HQB3"/>
<dbReference type="Proteomes" id="UP000650224">
    <property type="component" value="Unassembled WGS sequence"/>
</dbReference>
<dbReference type="EMBL" id="JACSPR010000002">
    <property type="protein sequence ID" value="MBD8029625.1"/>
    <property type="molecule type" value="Genomic_DNA"/>
</dbReference>
<dbReference type="RefSeq" id="WP_191732833.1">
    <property type="nucleotide sequence ID" value="NZ_JACSPR010000002.1"/>
</dbReference>
<name>A0A8I0HQB3_9CORY</name>
<accession>A0A8I0HQB3</accession>
<comment type="caution">
    <text evidence="1">The sequence shown here is derived from an EMBL/GenBank/DDBJ whole genome shotgun (WGS) entry which is preliminary data.</text>
</comment>
<evidence type="ECO:0000313" key="1">
    <source>
        <dbReference type="EMBL" id="MBD8029625.1"/>
    </source>
</evidence>
<evidence type="ECO:0000313" key="2">
    <source>
        <dbReference type="Proteomes" id="UP000650224"/>
    </source>
</evidence>
<keyword evidence="2" id="KW-1185">Reference proteome</keyword>
<proteinExistence type="predicted"/>
<organism evidence="1 2">
    <name type="scientific">Corynebacterium gallinarum</name>
    <dbReference type="NCBI Taxonomy" id="2762214"/>
    <lineage>
        <taxon>Bacteria</taxon>
        <taxon>Bacillati</taxon>
        <taxon>Actinomycetota</taxon>
        <taxon>Actinomycetes</taxon>
        <taxon>Mycobacteriales</taxon>
        <taxon>Corynebacteriaceae</taxon>
        <taxon>Corynebacterium</taxon>
    </lineage>
</organism>
<protein>
    <submittedName>
        <fullName evidence="1">Uncharacterized protein</fullName>
    </submittedName>
</protein>
<reference evidence="1 2" key="1">
    <citation type="submission" date="2020-08" db="EMBL/GenBank/DDBJ databases">
        <title>A Genomic Blueprint of the Chicken Gut Microbiome.</title>
        <authorList>
            <person name="Gilroy R."/>
            <person name="Ravi A."/>
            <person name="Getino M."/>
            <person name="Pursley I."/>
            <person name="Horton D.L."/>
            <person name="Alikhan N.-F."/>
            <person name="Baker D."/>
            <person name="Gharbi K."/>
            <person name="Hall N."/>
            <person name="Watson M."/>
            <person name="Adriaenssens E.M."/>
            <person name="Foster-Nyarko E."/>
            <person name="Jarju S."/>
            <person name="Secka A."/>
            <person name="Antonio M."/>
            <person name="Oren A."/>
            <person name="Chaudhuri R."/>
            <person name="La Ragione R.M."/>
            <person name="Hildebrand F."/>
            <person name="Pallen M.J."/>
        </authorList>
    </citation>
    <scope>NUCLEOTIDE SEQUENCE [LARGE SCALE GENOMIC DNA]</scope>
    <source>
        <strain evidence="1 2">Sa1YVA5</strain>
    </source>
</reference>